<gene>
    <name evidence="3" type="ORF">SAPIO_CDS9108</name>
</gene>
<feature type="compositionally biased region" description="Acidic residues" evidence="1">
    <location>
        <begin position="413"/>
        <end position="422"/>
    </location>
</feature>
<dbReference type="Pfam" id="PF24809">
    <property type="entry name" value="DUF7708"/>
    <property type="match status" value="1"/>
</dbReference>
<dbReference type="OrthoDB" id="61900at2759"/>
<comment type="caution">
    <text evidence="3">The sequence shown here is derived from an EMBL/GenBank/DDBJ whole genome shotgun (WGS) entry which is preliminary data.</text>
</comment>
<accession>A0A084FYD2</accession>
<name>A0A084FYD2_PSEDA</name>
<sequence length="422" mass="47393">MDRSRSAFLSAWHSSNVDQAKFGRDLTKDPRKIELAKKVTTIQDIQTLVNDVFAKYSDERKFPRTRKWMMRIISKIHHYGNIMDVMVQHHPEYVALGWGAMKMVLVSAQNHEATICAISKALSQIADKLPQVELATVLYPTEMMREAVGKLYANLLRFFIRAHEWCEEGRLRHLLHSITRPVELRYKDLLDDIDYTSRHISQLASAGTQVRVCEIDIDWSTAQESKVAILKGNFNARFAMRDFSVNIIQQLLSKNVPVLWALSGPDSGSEASSDISPVDLFQHLILQALRLDRDSQTESGMSLQCARFHGASTEHDWLQLLGSSLVGIREVYLVVDLSTLRGNVESTDGFSWPAAFNSLFVEIAKRSQGVRIKVLLLAGMTSEGAQASVQAPSDILIPKMSAGHTGTTRSTETDELIEPERA</sequence>
<dbReference type="KEGG" id="sapo:SAPIO_CDS9108"/>
<proteinExistence type="predicted"/>
<feature type="region of interest" description="Disordered" evidence="1">
    <location>
        <begin position="399"/>
        <end position="422"/>
    </location>
</feature>
<dbReference type="EMBL" id="JOWA01000132">
    <property type="protein sequence ID" value="KEZ40094.1"/>
    <property type="molecule type" value="Genomic_DNA"/>
</dbReference>
<evidence type="ECO:0000313" key="3">
    <source>
        <dbReference type="EMBL" id="KEZ40094.1"/>
    </source>
</evidence>
<dbReference type="OMA" id="HEATICA"/>
<dbReference type="RefSeq" id="XP_016639893.1">
    <property type="nucleotide sequence ID" value="XM_016790590.1"/>
</dbReference>
<evidence type="ECO:0000259" key="2">
    <source>
        <dbReference type="Pfam" id="PF24809"/>
    </source>
</evidence>
<evidence type="ECO:0000313" key="4">
    <source>
        <dbReference type="Proteomes" id="UP000028545"/>
    </source>
</evidence>
<dbReference type="Proteomes" id="UP000028545">
    <property type="component" value="Unassembled WGS sequence"/>
</dbReference>
<dbReference type="VEuPathDB" id="FungiDB:SAPIO_CDS9108"/>
<reference evidence="3 4" key="1">
    <citation type="journal article" date="2014" name="Genome Announc.">
        <title>Draft genome sequence of the pathogenic fungus Scedosporium apiospermum.</title>
        <authorList>
            <person name="Vandeputte P."/>
            <person name="Ghamrawi S."/>
            <person name="Rechenmann M."/>
            <person name="Iltis A."/>
            <person name="Giraud S."/>
            <person name="Fleury M."/>
            <person name="Thornton C."/>
            <person name="Delhaes L."/>
            <person name="Meyer W."/>
            <person name="Papon N."/>
            <person name="Bouchara J.P."/>
        </authorList>
    </citation>
    <scope>NUCLEOTIDE SEQUENCE [LARGE SCALE GENOMIC DNA]</scope>
    <source>
        <strain evidence="3 4">IHEM 14462</strain>
    </source>
</reference>
<keyword evidence="4" id="KW-1185">Reference proteome</keyword>
<evidence type="ECO:0000256" key="1">
    <source>
        <dbReference type="SAM" id="MobiDB-lite"/>
    </source>
</evidence>
<dbReference type="InterPro" id="IPR056125">
    <property type="entry name" value="DUF7708"/>
</dbReference>
<dbReference type="AlphaFoldDB" id="A0A084FYD2"/>
<organism evidence="3 4">
    <name type="scientific">Pseudallescheria apiosperma</name>
    <name type="common">Scedosporium apiospermum</name>
    <dbReference type="NCBI Taxonomy" id="563466"/>
    <lineage>
        <taxon>Eukaryota</taxon>
        <taxon>Fungi</taxon>
        <taxon>Dikarya</taxon>
        <taxon>Ascomycota</taxon>
        <taxon>Pezizomycotina</taxon>
        <taxon>Sordariomycetes</taxon>
        <taxon>Hypocreomycetidae</taxon>
        <taxon>Microascales</taxon>
        <taxon>Microascaceae</taxon>
        <taxon>Scedosporium</taxon>
    </lineage>
</organism>
<protein>
    <recommendedName>
        <fullName evidence="2">DUF7708 domain-containing protein</fullName>
    </recommendedName>
</protein>
<feature type="domain" description="DUF7708" evidence="2">
    <location>
        <begin position="67"/>
        <end position="211"/>
    </location>
</feature>
<dbReference type="HOGENOM" id="CLU_035524_0_0_1"/>
<dbReference type="GeneID" id="27728180"/>